<dbReference type="RefSeq" id="WP_076931811.1">
    <property type="nucleotide sequence ID" value="NZ_LT605205.1"/>
</dbReference>
<keyword evidence="12" id="KW-1185">Reference proteome</keyword>
<keyword evidence="4" id="KW-0057">Aromatic amino acid biosynthesis</keyword>
<evidence type="ECO:0000256" key="6">
    <source>
        <dbReference type="ARBA" id="ARBA00023239"/>
    </source>
</evidence>
<dbReference type="SUPFAM" id="SSF53850">
    <property type="entry name" value="Periplasmic binding protein-like II"/>
    <property type="match status" value="1"/>
</dbReference>
<dbReference type="GO" id="GO:0009094">
    <property type="term" value="P:L-phenylalanine biosynthetic process"/>
    <property type="evidence" value="ECO:0007669"/>
    <property type="project" value="UniProtKB-UniPathway"/>
</dbReference>
<comment type="pathway">
    <text evidence="1">Amino-acid biosynthesis; L-phenylalanine biosynthesis; phenylpyruvate from prephenate: step 1/1.</text>
</comment>
<dbReference type="Gene3D" id="3.40.190.10">
    <property type="entry name" value="Periplasmic binding protein-like II"/>
    <property type="match status" value="2"/>
</dbReference>
<evidence type="ECO:0000256" key="5">
    <source>
        <dbReference type="ARBA" id="ARBA00023222"/>
    </source>
</evidence>
<keyword evidence="3" id="KW-0028">Amino-acid biosynthesis</keyword>
<dbReference type="InterPro" id="IPR045865">
    <property type="entry name" value="ACT-like_dom_sf"/>
</dbReference>
<evidence type="ECO:0000256" key="8">
    <source>
        <dbReference type="PIRSR" id="PIRSR001500-2"/>
    </source>
</evidence>
<sequence length="283" mass="32326">MKRIAIQGGEGSFHEIAAREYFKDEELEIVPCSTFRDIFTETKKDPDLIGLMAIENTIAGSLLQNHDLLKMSDVQIAGEHKLRISHSLVVLPGKPIEGIKEVMSHPIALMQCEAFLDTLPNVKIVEHEDTALAARDIRDKQLVSTAAICSTLAAEKYGLEVLAHGIETNKRNFTRFLILAQGEMLREVQKENHINKSSLVFVLPHNEGSLSQVLSVLSFYNINLTRIQSLPIIGREWEYQFYIDLTFTDYNRYRQSIDAIMPLISRLKVLGEYREEKHKFREE</sequence>
<evidence type="ECO:0000313" key="11">
    <source>
        <dbReference type="EMBL" id="SCD22114.1"/>
    </source>
</evidence>
<dbReference type="CDD" id="cd04905">
    <property type="entry name" value="ACT_CM-PDT"/>
    <property type="match status" value="1"/>
</dbReference>
<dbReference type="Proteomes" id="UP000187464">
    <property type="component" value="Chromosome I"/>
</dbReference>
<proteinExistence type="predicted"/>
<dbReference type="PANTHER" id="PTHR21022:SF19">
    <property type="entry name" value="PREPHENATE DEHYDRATASE-RELATED"/>
    <property type="match status" value="1"/>
</dbReference>
<accession>A0A1R3TEQ7</accession>
<evidence type="ECO:0000259" key="9">
    <source>
        <dbReference type="PROSITE" id="PS51171"/>
    </source>
</evidence>
<dbReference type="CDD" id="cd13631">
    <property type="entry name" value="PBP2_Ct-PDT_like"/>
    <property type="match status" value="1"/>
</dbReference>
<dbReference type="PIRSF" id="PIRSF001500">
    <property type="entry name" value="Chor_mut_pdt_Ppr"/>
    <property type="match status" value="1"/>
</dbReference>
<keyword evidence="6" id="KW-0456">Lyase</keyword>
<dbReference type="PROSITE" id="PS51171">
    <property type="entry name" value="PREPHENATE_DEHYDR_3"/>
    <property type="match status" value="1"/>
</dbReference>
<comment type="catalytic activity">
    <reaction evidence="7">
        <text>prephenate + H(+) = 3-phenylpyruvate + CO2 + H2O</text>
        <dbReference type="Rhea" id="RHEA:21648"/>
        <dbReference type="ChEBI" id="CHEBI:15377"/>
        <dbReference type="ChEBI" id="CHEBI:15378"/>
        <dbReference type="ChEBI" id="CHEBI:16526"/>
        <dbReference type="ChEBI" id="CHEBI:18005"/>
        <dbReference type="ChEBI" id="CHEBI:29934"/>
        <dbReference type="EC" id="4.2.1.51"/>
    </reaction>
</comment>
<feature type="domain" description="Prephenate dehydratase" evidence="9">
    <location>
        <begin position="3"/>
        <end position="181"/>
    </location>
</feature>
<evidence type="ECO:0000256" key="7">
    <source>
        <dbReference type="ARBA" id="ARBA00047848"/>
    </source>
</evidence>
<reference evidence="11 12" key="1">
    <citation type="submission" date="2016-08" db="EMBL/GenBank/DDBJ databases">
        <authorList>
            <person name="Seilhamer J.J."/>
        </authorList>
    </citation>
    <scope>NUCLEOTIDE SEQUENCE [LARGE SCALE GENOMIC DNA]</scope>
    <source>
        <strain evidence="11">M3/6</strain>
    </source>
</reference>
<dbReference type="EMBL" id="LT605205">
    <property type="protein sequence ID" value="SCD22114.1"/>
    <property type="molecule type" value="Genomic_DNA"/>
</dbReference>
<gene>
    <name evidence="11" type="ORF">PSM36_3329</name>
</gene>
<dbReference type="KEGG" id="psac:PSM36_3329"/>
<dbReference type="AlphaFoldDB" id="A0A1R3TEQ7"/>
<dbReference type="EC" id="4.2.1.51" evidence="2"/>
<protein>
    <recommendedName>
        <fullName evidence="2">prephenate dehydratase</fullName>
        <ecNumber evidence="2">4.2.1.51</ecNumber>
    </recommendedName>
</protein>
<dbReference type="SUPFAM" id="SSF55021">
    <property type="entry name" value="ACT-like"/>
    <property type="match status" value="1"/>
</dbReference>
<feature type="domain" description="ACT" evidence="10">
    <location>
        <begin position="198"/>
        <end position="274"/>
    </location>
</feature>
<evidence type="ECO:0000256" key="4">
    <source>
        <dbReference type="ARBA" id="ARBA00023141"/>
    </source>
</evidence>
<evidence type="ECO:0000259" key="10">
    <source>
        <dbReference type="PROSITE" id="PS51671"/>
    </source>
</evidence>
<evidence type="ECO:0000256" key="3">
    <source>
        <dbReference type="ARBA" id="ARBA00022605"/>
    </source>
</evidence>
<evidence type="ECO:0000256" key="2">
    <source>
        <dbReference type="ARBA" id="ARBA00013147"/>
    </source>
</evidence>
<dbReference type="InterPro" id="IPR001086">
    <property type="entry name" value="Preph_deHydtase"/>
</dbReference>
<dbReference type="UniPathway" id="UPA00121">
    <property type="reaction ID" value="UER00345"/>
</dbReference>
<dbReference type="Pfam" id="PF00800">
    <property type="entry name" value="PDT"/>
    <property type="match status" value="1"/>
</dbReference>
<dbReference type="STRING" id="1642647.PSM36_3329"/>
<organism evidence="11 12">
    <name type="scientific">Proteiniphilum saccharofermentans</name>
    <dbReference type="NCBI Taxonomy" id="1642647"/>
    <lineage>
        <taxon>Bacteria</taxon>
        <taxon>Pseudomonadati</taxon>
        <taxon>Bacteroidota</taxon>
        <taxon>Bacteroidia</taxon>
        <taxon>Bacteroidales</taxon>
        <taxon>Dysgonomonadaceae</taxon>
        <taxon>Proteiniphilum</taxon>
    </lineage>
</organism>
<keyword evidence="5" id="KW-0584">Phenylalanine biosynthesis</keyword>
<evidence type="ECO:0000256" key="1">
    <source>
        <dbReference type="ARBA" id="ARBA00004741"/>
    </source>
</evidence>
<evidence type="ECO:0000313" key="12">
    <source>
        <dbReference type="Proteomes" id="UP000187464"/>
    </source>
</evidence>
<dbReference type="Gene3D" id="3.30.70.260">
    <property type="match status" value="1"/>
</dbReference>
<dbReference type="GO" id="GO:0004664">
    <property type="term" value="F:prephenate dehydratase activity"/>
    <property type="evidence" value="ECO:0007669"/>
    <property type="project" value="UniProtKB-EC"/>
</dbReference>
<dbReference type="InterPro" id="IPR008242">
    <property type="entry name" value="Chor_mutase/pphenate_deHydtase"/>
</dbReference>
<dbReference type="GO" id="GO:0005737">
    <property type="term" value="C:cytoplasm"/>
    <property type="evidence" value="ECO:0007669"/>
    <property type="project" value="TreeGrafter"/>
</dbReference>
<dbReference type="PROSITE" id="PS51671">
    <property type="entry name" value="ACT"/>
    <property type="match status" value="1"/>
</dbReference>
<feature type="site" description="Essential for prephenate dehydratase activity" evidence="8">
    <location>
        <position position="174"/>
    </location>
</feature>
<dbReference type="InterPro" id="IPR002912">
    <property type="entry name" value="ACT_dom"/>
</dbReference>
<name>A0A1R3TEQ7_9BACT</name>
<dbReference type="PANTHER" id="PTHR21022">
    <property type="entry name" value="PREPHENATE DEHYDRATASE P PROTEIN"/>
    <property type="match status" value="1"/>
</dbReference>